<name>A0A2K9LNE1_9GAMM</name>
<sequence length="814" mass="92313" precursor="true">MNWKRIFVTFAMMVTNAAVVFADDAAADNADETSAVAQDQSAPSNPGSESDSVNPAPANPYGHLDWVTAEEIAAMPIHQRPSFSGICEGIYFAPAIAGGDPGNARVHASADRFDTLADGTSVLSGSVELKQANRELYSDEVRLNRTTRESSLKGNVKIRQQGMLILGDSAEVNLNEKKLDVRNTEYVIHNIHVHGSAGRIYNPEERVLVLDQSTYTTCEPSGNAWMIKAEEIRLDQESGWGEVSGATIEVGGVPVVYLPWWTFPIDDRRQSGFLFPSIGSGENGLDLSTPYYLNLAPNYDATITPRYLADRGEMLEGELRYLSDNTTGDLGLGYMPDDQQYGDSRSLVTWHHNGHYDKWVNTVDYTRVGDSDHFLDLDTTLNTSSATHLDQKTDLRYYGDTWTSSVLLQQFQTIDDLIVDEDLPYRMLPQLRTLGRFPIDNSRLQLQMGAEYTYFDHPEDIVDGPTSAERVRLVPSAAYNYRRPWGFVVPKLSFYYRYYDLNQVNLNENESDLENSIFSLDSGLYLDRPFEFRGTNFLQTLEPRVFYLYSAYRDQNGLPLFDTAKTSFSYEQLFRENRFTGGDRVGDANQVSVGLTSRLINQDTGEEEINVSLGQIFYLRDREVQLSEDDEIEDTTLSPFVARMSWLINRHWSWRAETQLDTQESNLDSAVTGFRYRDEHRNLLNLNFNYYDSGAIIADPESEDIKQSDVSFVWSLNQRWGVIGRWGFDLVQQRSYDNIVGLEYESCCWRARLVNRRYLKESNDANAVVEPSQGIYLQFELKGLGGFGGSVDSMLDDAISGYREREKARPPNFQ</sequence>
<dbReference type="GO" id="GO:0015920">
    <property type="term" value="P:lipopolysaccharide transport"/>
    <property type="evidence" value="ECO:0007669"/>
    <property type="project" value="InterPro"/>
</dbReference>
<feature type="signal peptide" evidence="4">
    <location>
        <begin position="1"/>
        <end position="22"/>
    </location>
</feature>
<dbReference type="GO" id="GO:1990351">
    <property type="term" value="C:transporter complex"/>
    <property type="evidence" value="ECO:0007669"/>
    <property type="project" value="TreeGrafter"/>
</dbReference>
<dbReference type="EMBL" id="CP022684">
    <property type="protein sequence ID" value="AUM13793.1"/>
    <property type="molecule type" value="Genomic_DNA"/>
</dbReference>
<protein>
    <recommendedName>
        <fullName evidence="4">LPS-assembly protein LptD</fullName>
    </recommendedName>
</protein>
<comment type="subunit">
    <text evidence="4">Component of the lipopolysaccharide transport and assembly complex. Interacts with LptE and LptA.</text>
</comment>
<accession>A0A2K9LNE1</accession>
<dbReference type="InterPro" id="IPR007543">
    <property type="entry name" value="LptD_C"/>
</dbReference>
<dbReference type="InterPro" id="IPR050218">
    <property type="entry name" value="LptD"/>
</dbReference>
<dbReference type="OrthoDB" id="9760225at2"/>
<dbReference type="PANTHER" id="PTHR30189">
    <property type="entry name" value="LPS-ASSEMBLY PROTEIN"/>
    <property type="match status" value="1"/>
</dbReference>
<dbReference type="HAMAP" id="MF_01411">
    <property type="entry name" value="LPS_assembly_LptD"/>
    <property type="match status" value="1"/>
</dbReference>
<dbReference type="Gene3D" id="2.60.450.10">
    <property type="entry name" value="Lipopolysaccharide (LPS) transport protein A like domain"/>
    <property type="match status" value="1"/>
</dbReference>
<dbReference type="RefSeq" id="WP_101895168.1">
    <property type="nucleotide sequence ID" value="NZ_CP022684.1"/>
</dbReference>
<evidence type="ECO:0000259" key="6">
    <source>
        <dbReference type="Pfam" id="PF03968"/>
    </source>
</evidence>
<organism evidence="8 9">
    <name type="scientific">Ketobacter alkanivorans</name>
    <dbReference type="NCBI Taxonomy" id="1917421"/>
    <lineage>
        <taxon>Bacteria</taxon>
        <taxon>Pseudomonadati</taxon>
        <taxon>Pseudomonadota</taxon>
        <taxon>Gammaproteobacteria</taxon>
        <taxon>Pseudomonadales</taxon>
        <taxon>Ketobacteraceae</taxon>
        <taxon>Ketobacter</taxon>
    </lineage>
</organism>
<evidence type="ECO:0000259" key="7">
    <source>
        <dbReference type="Pfam" id="PF04453"/>
    </source>
</evidence>
<evidence type="ECO:0000256" key="2">
    <source>
        <dbReference type="ARBA" id="ARBA00023136"/>
    </source>
</evidence>
<gene>
    <name evidence="4" type="primary">lptD</name>
    <name evidence="8" type="ORF">Kalk_15765</name>
</gene>
<dbReference type="InterPro" id="IPR005653">
    <property type="entry name" value="OstA-like_N"/>
</dbReference>
<dbReference type="GO" id="GO:0009279">
    <property type="term" value="C:cell outer membrane"/>
    <property type="evidence" value="ECO:0007669"/>
    <property type="project" value="UniProtKB-SubCell"/>
</dbReference>
<dbReference type="PANTHER" id="PTHR30189:SF1">
    <property type="entry name" value="LPS-ASSEMBLY PROTEIN LPTD"/>
    <property type="match status" value="1"/>
</dbReference>
<dbReference type="KEGG" id="kak:Kalk_15765"/>
<dbReference type="AlphaFoldDB" id="A0A2K9LNE1"/>
<dbReference type="Proteomes" id="UP000235116">
    <property type="component" value="Chromosome"/>
</dbReference>
<evidence type="ECO:0000256" key="4">
    <source>
        <dbReference type="HAMAP-Rule" id="MF_01411"/>
    </source>
</evidence>
<keyword evidence="9" id="KW-1185">Reference proteome</keyword>
<dbReference type="GO" id="GO:0043165">
    <property type="term" value="P:Gram-negative-bacterium-type cell outer membrane assembly"/>
    <property type="evidence" value="ECO:0007669"/>
    <property type="project" value="UniProtKB-UniRule"/>
</dbReference>
<evidence type="ECO:0000313" key="8">
    <source>
        <dbReference type="EMBL" id="AUM13793.1"/>
    </source>
</evidence>
<proteinExistence type="inferred from homology"/>
<keyword evidence="1 4" id="KW-0732">Signal</keyword>
<feature type="domain" description="Organic solvent tolerance-like N-terminal" evidence="6">
    <location>
        <begin position="138"/>
        <end position="239"/>
    </location>
</feature>
<comment type="similarity">
    <text evidence="4">Belongs to the LptD family.</text>
</comment>
<reference evidence="9" key="1">
    <citation type="submission" date="2017-08" db="EMBL/GenBank/DDBJ databases">
        <title>Direct submision.</title>
        <authorList>
            <person name="Kim S.-J."/>
            <person name="Rhee S.-K."/>
        </authorList>
    </citation>
    <scope>NUCLEOTIDE SEQUENCE [LARGE SCALE GENOMIC DNA]</scope>
    <source>
        <strain evidence="9">GI5</strain>
    </source>
</reference>
<comment type="function">
    <text evidence="4">Together with LptE, is involved in the assembly of lipopolysaccharide (LPS) at the surface of the outer membrane.</text>
</comment>
<dbReference type="Pfam" id="PF03968">
    <property type="entry name" value="LptD_N"/>
    <property type="match status" value="1"/>
</dbReference>
<keyword evidence="2 4" id="KW-0472">Membrane</keyword>
<keyword evidence="3 4" id="KW-0998">Cell outer membrane</keyword>
<evidence type="ECO:0000256" key="5">
    <source>
        <dbReference type="SAM" id="MobiDB-lite"/>
    </source>
</evidence>
<feature type="domain" description="LptD C-terminal" evidence="7">
    <location>
        <begin position="344"/>
        <end position="720"/>
    </location>
</feature>
<evidence type="ECO:0000313" key="9">
    <source>
        <dbReference type="Proteomes" id="UP000235116"/>
    </source>
</evidence>
<feature type="region of interest" description="Disordered" evidence="5">
    <location>
        <begin position="31"/>
        <end position="59"/>
    </location>
</feature>
<comment type="caution">
    <text evidence="4">Lacks conserved residue(s) required for the propagation of feature annotation.</text>
</comment>
<evidence type="ECO:0000256" key="3">
    <source>
        <dbReference type="ARBA" id="ARBA00023237"/>
    </source>
</evidence>
<feature type="chain" id="PRO_5015016646" description="LPS-assembly protein LptD" evidence="4">
    <location>
        <begin position="23"/>
        <end position="814"/>
    </location>
</feature>
<evidence type="ECO:0000256" key="1">
    <source>
        <dbReference type="ARBA" id="ARBA00022729"/>
    </source>
</evidence>
<dbReference type="InterPro" id="IPR020889">
    <property type="entry name" value="LipoPS_assembly_LptD"/>
</dbReference>
<dbReference type="Pfam" id="PF04453">
    <property type="entry name" value="LptD"/>
    <property type="match status" value="1"/>
</dbReference>
<feature type="compositionally biased region" description="Polar residues" evidence="5">
    <location>
        <begin position="38"/>
        <end position="53"/>
    </location>
</feature>
<comment type="subcellular location">
    <subcellularLocation>
        <location evidence="4">Cell outer membrane</location>
    </subcellularLocation>
</comment>